<gene>
    <name evidence="2" type="ORF">FSC37_14850</name>
</gene>
<dbReference type="EMBL" id="VOPW01000001">
    <property type="protein sequence ID" value="TXC66637.1"/>
    <property type="molecule type" value="Genomic_DNA"/>
</dbReference>
<protein>
    <recommendedName>
        <fullName evidence="4">DUF2147 domain-containing protein</fullName>
    </recommendedName>
</protein>
<reference evidence="2 3" key="1">
    <citation type="submission" date="2019-08" db="EMBL/GenBank/DDBJ databases">
        <authorList>
            <person name="Khan S.A."/>
            <person name="Jeon C.O."/>
            <person name="Jeong S.E."/>
        </authorList>
    </citation>
    <scope>NUCLEOTIDE SEQUENCE [LARGE SCALE GENOMIC DNA]</scope>
    <source>
        <strain evidence="3">IMCC1728</strain>
    </source>
</reference>
<keyword evidence="1" id="KW-0732">Signal</keyword>
<feature type="chain" id="PRO_5022673127" description="DUF2147 domain-containing protein" evidence="1">
    <location>
        <begin position="24"/>
        <end position="157"/>
    </location>
</feature>
<evidence type="ECO:0000256" key="1">
    <source>
        <dbReference type="SAM" id="SignalP"/>
    </source>
</evidence>
<keyword evidence="3" id="KW-1185">Reference proteome</keyword>
<organism evidence="2 3">
    <name type="scientific">Piscinibacter aquaticus</name>
    <dbReference type="NCBI Taxonomy" id="392597"/>
    <lineage>
        <taxon>Bacteria</taxon>
        <taxon>Pseudomonadati</taxon>
        <taxon>Pseudomonadota</taxon>
        <taxon>Betaproteobacteria</taxon>
        <taxon>Burkholderiales</taxon>
        <taxon>Sphaerotilaceae</taxon>
        <taxon>Piscinibacter</taxon>
    </lineage>
</organism>
<evidence type="ECO:0000313" key="3">
    <source>
        <dbReference type="Proteomes" id="UP000321832"/>
    </source>
</evidence>
<evidence type="ECO:0000313" key="2">
    <source>
        <dbReference type="EMBL" id="TXC66637.1"/>
    </source>
</evidence>
<proteinExistence type="predicted"/>
<accession>A0A5C6U176</accession>
<name>A0A5C6U176_9BURK</name>
<sequence>MKRTIFTLTLALSAAAVSTAASAQSPHEEWWQDGDTTLGLHLENRSFCAISAAPQGTWVMRGRLVDGRLVETDRQLARGRGAAAGTEPPEATDYFVQPTALVRRERSAEKPRGEFALFEPLAAAPSASVWLDLMWACSRDTEIEKIAESPRDDEARR</sequence>
<comment type="caution">
    <text evidence="2">The sequence shown here is derived from an EMBL/GenBank/DDBJ whole genome shotgun (WGS) entry which is preliminary data.</text>
</comment>
<dbReference type="AlphaFoldDB" id="A0A5C6U176"/>
<evidence type="ECO:0008006" key="4">
    <source>
        <dbReference type="Google" id="ProtNLM"/>
    </source>
</evidence>
<feature type="signal peptide" evidence="1">
    <location>
        <begin position="1"/>
        <end position="23"/>
    </location>
</feature>
<dbReference type="Proteomes" id="UP000321832">
    <property type="component" value="Unassembled WGS sequence"/>
</dbReference>